<name>A0A1D7TS85_9LACO</name>
<protein>
    <recommendedName>
        <fullName evidence="1">ATP-grasp domain-containing protein</fullName>
    </recommendedName>
</protein>
<evidence type="ECO:0000313" key="5">
    <source>
        <dbReference type="Proteomes" id="UP000192638"/>
    </source>
</evidence>
<evidence type="ECO:0000313" key="3">
    <source>
        <dbReference type="EMBL" id="OQQ83951.1"/>
    </source>
</evidence>
<gene>
    <name evidence="3" type="ORF">B6U60_04800</name>
    <name evidence="2" type="ORF">BHF65_06200</name>
</gene>
<dbReference type="RefSeq" id="WP_069469238.1">
    <property type="nucleotide sequence ID" value="NZ_CP017107.1"/>
</dbReference>
<organism evidence="2 4">
    <name type="scientific">Ligilactobacillus salivarius</name>
    <dbReference type="NCBI Taxonomy" id="1624"/>
    <lineage>
        <taxon>Bacteria</taxon>
        <taxon>Bacillati</taxon>
        <taxon>Bacillota</taxon>
        <taxon>Bacilli</taxon>
        <taxon>Lactobacillales</taxon>
        <taxon>Lactobacillaceae</taxon>
        <taxon>Ligilactobacillus</taxon>
    </lineage>
</organism>
<evidence type="ECO:0000313" key="4">
    <source>
        <dbReference type="Proteomes" id="UP000094723"/>
    </source>
</evidence>
<dbReference type="EMBL" id="NBEB01000047">
    <property type="protein sequence ID" value="OQQ83951.1"/>
    <property type="molecule type" value="Genomic_DNA"/>
</dbReference>
<proteinExistence type="predicted"/>
<dbReference type="AlphaFoldDB" id="A0A1D7TS85"/>
<dbReference type="Proteomes" id="UP000094723">
    <property type="component" value="Chromosome"/>
</dbReference>
<feature type="domain" description="ATP-grasp" evidence="1">
    <location>
        <begin position="138"/>
        <end position="287"/>
    </location>
</feature>
<sequence length="300" mass="35281">MITVKLNYVFLFLSDPLDSRIPDVEYEKEYKVASKYFSVGLINQERLFEDNIITTTYKISNDDIIVYRGWMLKPQLYDRLVTYVEKNGGQMFTNLSEYEYTHLIPNWVKDNSNHVKTKWTIDLSDKSIIKLLEEFNGAVTIKDFVKSRKYEWDEAFYIPDISDTKNALRVIHNFINRQGSELIGGLVIRDFIELKNIGRHPKSHTPIFEEYRVFYIGNKPLVVINYWNDRKINLSTEDKKVIMNAPKEVKAKFYTIDFARKSNGKLIIMEMGDGQVSGLQGFDEQKFYDLLWENLSESRA</sequence>
<evidence type="ECO:0000259" key="1">
    <source>
        <dbReference type="Pfam" id="PF14243"/>
    </source>
</evidence>
<evidence type="ECO:0000313" key="2">
    <source>
        <dbReference type="EMBL" id="AOO73827.1"/>
    </source>
</evidence>
<reference evidence="3 5" key="2">
    <citation type="submission" date="2017-03" db="EMBL/GenBank/DDBJ databases">
        <title>Phylogenomics and comparative genomics of Lactobacillus salivarius, a mammalian gut commensal.</title>
        <authorList>
            <person name="Harris H.M."/>
        </authorList>
    </citation>
    <scope>NUCLEOTIDE SEQUENCE [LARGE SCALE GENOMIC DNA]</scope>
    <source>
        <strain evidence="3 5">LMG 14477</strain>
    </source>
</reference>
<reference evidence="2 4" key="1">
    <citation type="submission" date="2016-09" db="EMBL/GenBank/DDBJ databases">
        <title>Complete Genome Sequence of Lactobacillus salivarius Jin.</title>
        <authorList>
            <person name="Jin N."/>
            <person name="Li C."/>
            <person name="Wang M."/>
            <person name="Ren D."/>
            <person name="Di Y."/>
            <person name="Pan R."/>
            <person name="Du S."/>
            <person name="Lu H."/>
            <person name="Li X."/>
            <person name="Tian M."/>
        </authorList>
    </citation>
    <scope>NUCLEOTIDE SEQUENCE [LARGE SCALE GENOMIC DNA]</scope>
    <source>
        <strain evidence="2 4">CICC 23174</strain>
    </source>
</reference>
<accession>A0A1D7TS85</accession>
<dbReference type="Proteomes" id="UP000192638">
    <property type="component" value="Unassembled WGS sequence"/>
</dbReference>
<dbReference type="EMBL" id="CP017107">
    <property type="protein sequence ID" value="AOO73827.1"/>
    <property type="molecule type" value="Genomic_DNA"/>
</dbReference>
<dbReference type="Pfam" id="PF14243">
    <property type="entry name" value="R2K_3"/>
    <property type="match status" value="1"/>
</dbReference>
<dbReference type="InterPro" id="IPR025643">
    <property type="entry name" value="R2K_3"/>
</dbReference>